<evidence type="ECO:0000313" key="10">
    <source>
        <dbReference type="Proteomes" id="UP000224634"/>
    </source>
</evidence>
<comment type="subcellular location">
    <subcellularLocation>
        <location evidence="1">Membrane</location>
        <topology evidence="1">Multi-pass membrane protein</topology>
    </subcellularLocation>
</comment>
<dbReference type="PANTHER" id="PTHR39469:SF1">
    <property type="entry name" value="DUF4203 DOMAIN-CONTAINING PROTEIN"/>
    <property type="match status" value="1"/>
</dbReference>
<evidence type="ECO:0000313" key="9">
    <source>
        <dbReference type="EMBL" id="PGH05739.1"/>
    </source>
</evidence>
<feature type="transmembrane region" description="Helical" evidence="6">
    <location>
        <begin position="183"/>
        <end position="206"/>
    </location>
</feature>
<feature type="compositionally biased region" description="Pro residues" evidence="5">
    <location>
        <begin position="519"/>
        <end position="530"/>
    </location>
</feature>
<dbReference type="Proteomes" id="UP000224634">
    <property type="component" value="Unassembled WGS sequence"/>
</dbReference>
<dbReference type="OrthoDB" id="5377273at2759"/>
<keyword evidence="7" id="KW-0732">Signal</keyword>
<sequence length="1106" mass="119976">MRFRSLYFAIACALLAIQVVCALPNEFIPRQETPDSIATSPTATEFTSQTTQTISPTISPSGSSRGNSTVTSTISTISATPSGAPVNGSSVNGDCPVFRSQGPCLTLSLGTRPERDPAALPIDPQITPALAIAGVVLMLTGGAYALIGIKNKWVQIFLSTAFLAALSVTILIIYLITPPIKNAIQGAFFVAALITGLIFGGLALMFQEVTEGLGCSLGGFCLSMWLLAMQPGGLLQTQVGRAIFISSFTVGVYLLSFSHHTRPYGLMGSTSFAGGTAAMLGIDCFSRAGLKEFWLYLWNLNEELFPLNTRTYPVTRGIRVELAGNIVICLMGVVAQVKLWKVVKDKREKQAAKRKEEEEERNRAEEEIGRKLEEQTKQEKEQWEAVYGAHENKLNDSAIDIPEPDGRDSEQDTLVRRKSERDLKNLHPEHRSSSEYGSTGVSSATKQSSRTHLSPGTVPPGQEEIEMVDVSSAVARSVAPRPSNGSLRTGRPKSSRSMDSGVGNRPQHRVVSDSAPVMAPSPPQDIPPPFRIQFDAVDRDDSSSLAASIADSDHIPTRQIVLDRDSEPQSCSSSVVVMINPEAELASETSAFDDESHSSRSLTGCETTQPKSPKDNNRGPDLVSKDIEGAADSSQTPCVTSSGSSPLDPSGHVAAHVSEHGSTNVASNSGREATAENQTSADCDTSKSEDLTSQVGRKSDGPHLPTDKRNADISPAPGESQQVDPGIFISNRLTAESVDDLPSQVSRIVHSYRTHEWTKQLADAEPPETRTPDEIEDQIIETEVAAPVNMSELQQDAFTPQPPANLENRNSVSSETQQYREISRSGAASPVSSYGGYSAVNYSGERRYSTPGLSRTLSNRSLHRSSPNSTLLTASPDTTRNRQSVSGLPQPTVTTIHENEEAGTYRDDGSGYFGASRQEPAVHSRPVTAVTAALNPPQSPARPKSGYAFGDTSFRPFNRPTPAIFDDLPLSQRRELIHQRSHRVSPSPTPSATNPFISIHAPERVSPRHRPTQPPRTAEQREVKLANWRESVKEDLAQTKISTFKVEDRRADMLKEKYQSQRSKQQQAMAVSYRDSMLDQAMRTGGLQDVHTEAMRKMQAAANKHV</sequence>
<feature type="compositionally biased region" description="Polar residues" evidence="5">
    <location>
        <begin position="851"/>
        <end position="893"/>
    </location>
</feature>
<feature type="compositionally biased region" description="Polar residues" evidence="5">
    <location>
        <begin position="660"/>
        <end position="683"/>
    </location>
</feature>
<feature type="compositionally biased region" description="Polar residues" evidence="5">
    <location>
        <begin position="599"/>
        <end position="611"/>
    </location>
</feature>
<feature type="signal peptide" evidence="7">
    <location>
        <begin position="1"/>
        <end position="22"/>
    </location>
</feature>
<proteinExistence type="predicted"/>
<feature type="compositionally biased region" description="Basic and acidic residues" evidence="5">
    <location>
        <begin position="697"/>
        <end position="711"/>
    </location>
</feature>
<keyword evidence="10" id="KW-1185">Reference proteome</keyword>
<feature type="compositionally biased region" description="Polar residues" evidence="5">
    <location>
        <begin position="807"/>
        <end position="820"/>
    </location>
</feature>
<feature type="region of interest" description="Disordered" evidence="5">
    <location>
        <begin position="33"/>
        <end position="72"/>
    </location>
</feature>
<dbReference type="InterPro" id="IPR025256">
    <property type="entry name" value="TM7S3/TM198-like_dom"/>
</dbReference>
<comment type="caution">
    <text evidence="9">The sequence shown here is derived from an EMBL/GenBank/DDBJ whole genome shotgun (WGS) entry which is preliminary data.</text>
</comment>
<feature type="region of interest" description="Disordered" evidence="5">
    <location>
        <begin position="350"/>
        <end position="382"/>
    </location>
</feature>
<feature type="transmembrane region" description="Helical" evidence="6">
    <location>
        <begin position="213"/>
        <end position="233"/>
    </location>
</feature>
<feature type="chain" id="PRO_5012112077" description="TM7S3/TM198-like domain-containing protein" evidence="7">
    <location>
        <begin position="23"/>
        <end position="1106"/>
    </location>
</feature>
<feature type="compositionally biased region" description="Low complexity" evidence="5">
    <location>
        <begin position="39"/>
        <end position="72"/>
    </location>
</feature>
<organism evidence="9 10">
    <name type="scientific">Polytolypa hystricis (strain UAMH7299)</name>
    <dbReference type="NCBI Taxonomy" id="1447883"/>
    <lineage>
        <taxon>Eukaryota</taxon>
        <taxon>Fungi</taxon>
        <taxon>Dikarya</taxon>
        <taxon>Ascomycota</taxon>
        <taxon>Pezizomycotina</taxon>
        <taxon>Eurotiomycetes</taxon>
        <taxon>Eurotiomycetidae</taxon>
        <taxon>Onygenales</taxon>
        <taxon>Onygenales incertae sedis</taxon>
        <taxon>Polytolypa</taxon>
    </lineage>
</organism>
<evidence type="ECO:0000259" key="8">
    <source>
        <dbReference type="Pfam" id="PF13886"/>
    </source>
</evidence>
<gene>
    <name evidence="9" type="ORF">AJ80_08296</name>
</gene>
<evidence type="ECO:0000256" key="3">
    <source>
        <dbReference type="ARBA" id="ARBA00022989"/>
    </source>
</evidence>
<feature type="transmembrane region" description="Helical" evidence="6">
    <location>
        <begin position="129"/>
        <end position="149"/>
    </location>
</feature>
<evidence type="ECO:0000256" key="2">
    <source>
        <dbReference type="ARBA" id="ARBA00022692"/>
    </source>
</evidence>
<feature type="compositionally biased region" description="Basic and acidic residues" evidence="5">
    <location>
        <begin position="612"/>
        <end position="628"/>
    </location>
</feature>
<evidence type="ECO:0000256" key="6">
    <source>
        <dbReference type="SAM" id="Phobius"/>
    </source>
</evidence>
<dbReference type="EMBL" id="PDNA01000185">
    <property type="protein sequence ID" value="PGH05739.1"/>
    <property type="molecule type" value="Genomic_DNA"/>
</dbReference>
<keyword evidence="4 6" id="KW-0472">Membrane</keyword>
<protein>
    <recommendedName>
        <fullName evidence="8">TM7S3/TM198-like domain-containing protein</fullName>
    </recommendedName>
</protein>
<feature type="compositionally biased region" description="Polar residues" evidence="5">
    <location>
        <begin position="444"/>
        <end position="454"/>
    </location>
</feature>
<evidence type="ECO:0000256" key="5">
    <source>
        <dbReference type="SAM" id="MobiDB-lite"/>
    </source>
</evidence>
<reference evidence="9 10" key="1">
    <citation type="submission" date="2017-10" db="EMBL/GenBank/DDBJ databases">
        <title>Comparative genomics in systemic dimorphic fungi from Ajellomycetaceae.</title>
        <authorList>
            <person name="Munoz J.F."/>
            <person name="Mcewen J.G."/>
            <person name="Clay O.K."/>
            <person name="Cuomo C.A."/>
        </authorList>
    </citation>
    <scope>NUCLEOTIDE SEQUENCE [LARGE SCALE GENOMIC DNA]</scope>
    <source>
        <strain evidence="9 10">UAMH7299</strain>
    </source>
</reference>
<name>A0A2B7XA17_POLH7</name>
<feature type="region of interest" description="Disordered" evidence="5">
    <location>
        <begin position="394"/>
        <end position="530"/>
    </location>
</feature>
<evidence type="ECO:0000256" key="7">
    <source>
        <dbReference type="SAM" id="SignalP"/>
    </source>
</evidence>
<feature type="compositionally biased region" description="Polar residues" evidence="5">
    <location>
        <begin position="632"/>
        <end position="647"/>
    </location>
</feature>
<feature type="compositionally biased region" description="Basic and acidic residues" evidence="5">
    <location>
        <begin position="404"/>
        <end position="433"/>
    </location>
</feature>
<feature type="region of interest" description="Disordered" evidence="5">
    <location>
        <begin position="798"/>
        <end position="893"/>
    </location>
</feature>
<feature type="region of interest" description="Disordered" evidence="5">
    <location>
        <begin position="978"/>
        <end position="1021"/>
    </location>
</feature>
<dbReference type="PANTHER" id="PTHR39469">
    <property type="entry name" value="CHROMOSOME 1, WHOLE GENOME SHOTGUN SEQUENCE"/>
    <property type="match status" value="1"/>
</dbReference>
<evidence type="ECO:0000256" key="1">
    <source>
        <dbReference type="ARBA" id="ARBA00004141"/>
    </source>
</evidence>
<feature type="region of interest" description="Disordered" evidence="5">
    <location>
        <begin position="586"/>
        <end position="728"/>
    </location>
</feature>
<keyword evidence="2 6" id="KW-0812">Transmembrane</keyword>
<feature type="compositionally biased region" description="Low complexity" evidence="5">
    <location>
        <begin position="470"/>
        <end position="483"/>
    </location>
</feature>
<feature type="transmembrane region" description="Helical" evidence="6">
    <location>
        <begin position="239"/>
        <end position="257"/>
    </location>
</feature>
<dbReference type="AlphaFoldDB" id="A0A2B7XA17"/>
<evidence type="ECO:0000256" key="4">
    <source>
        <dbReference type="ARBA" id="ARBA00023136"/>
    </source>
</evidence>
<feature type="transmembrane region" description="Helical" evidence="6">
    <location>
        <begin position="156"/>
        <end position="177"/>
    </location>
</feature>
<feature type="compositionally biased region" description="Polar residues" evidence="5">
    <location>
        <begin position="984"/>
        <end position="996"/>
    </location>
</feature>
<keyword evidence="3 6" id="KW-1133">Transmembrane helix</keyword>
<feature type="domain" description="TM7S3/TM198-like" evidence="8">
    <location>
        <begin position="134"/>
        <end position="337"/>
    </location>
</feature>
<feature type="transmembrane region" description="Helical" evidence="6">
    <location>
        <begin position="264"/>
        <end position="282"/>
    </location>
</feature>
<dbReference type="STRING" id="1447883.A0A2B7XA17"/>
<dbReference type="Pfam" id="PF13886">
    <property type="entry name" value="TM7S3_TM198"/>
    <property type="match status" value="1"/>
</dbReference>
<feature type="compositionally biased region" description="Low complexity" evidence="5">
    <location>
        <begin position="434"/>
        <end position="443"/>
    </location>
</feature>
<dbReference type="GO" id="GO:0016020">
    <property type="term" value="C:membrane"/>
    <property type="evidence" value="ECO:0007669"/>
    <property type="project" value="UniProtKB-SubCell"/>
</dbReference>
<accession>A0A2B7XA17</accession>